<dbReference type="Pfam" id="PF21082">
    <property type="entry name" value="MS_channel_3rd"/>
    <property type="match status" value="1"/>
</dbReference>
<keyword evidence="5 7" id="KW-1133">Transmembrane helix</keyword>
<dbReference type="SUPFAM" id="SSF50182">
    <property type="entry name" value="Sm-like ribonucleoproteins"/>
    <property type="match status" value="1"/>
</dbReference>
<feature type="domain" description="Mechanosensitive ion channel MscS C-terminal" evidence="9">
    <location>
        <begin position="254"/>
        <end position="336"/>
    </location>
</feature>
<feature type="transmembrane region" description="Helical" evidence="7">
    <location>
        <begin position="12"/>
        <end position="32"/>
    </location>
</feature>
<gene>
    <name evidence="11" type="ORF">AF332_05945</name>
</gene>
<keyword evidence="12" id="KW-1185">Reference proteome</keyword>
<feature type="domain" description="Mechanosensitive ion channel MscS" evidence="8">
    <location>
        <begin position="179"/>
        <end position="246"/>
    </location>
</feature>
<dbReference type="GO" id="GO:0005886">
    <property type="term" value="C:plasma membrane"/>
    <property type="evidence" value="ECO:0007669"/>
    <property type="project" value="UniProtKB-SubCell"/>
</dbReference>
<dbReference type="Gene3D" id="1.10.287.1260">
    <property type="match status" value="1"/>
</dbReference>
<dbReference type="Proteomes" id="UP000037109">
    <property type="component" value="Unassembled WGS sequence"/>
</dbReference>
<dbReference type="Gene3D" id="2.30.30.60">
    <property type="match status" value="1"/>
</dbReference>
<dbReference type="OrthoDB" id="9809206at2"/>
<evidence type="ECO:0000259" key="8">
    <source>
        <dbReference type="Pfam" id="PF00924"/>
    </source>
</evidence>
<dbReference type="PATRIC" id="fig|1459.3.peg.1252"/>
<dbReference type="InterPro" id="IPR023408">
    <property type="entry name" value="MscS_beta-dom_sf"/>
</dbReference>
<accession>A0A0M0GAE2</accession>
<evidence type="ECO:0000259" key="9">
    <source>
        <dbReference type="Pfam" id="PF21082"/>
    </source>
</evidence>
<comment type="similarity">
    <text evidence="2">Belongs to the MscS (TC 1.A.23) family.</text>
</comment>
<dbReference type="Pfam" id="PF00924">
    <property type="entry name" value="MS_channel_2nd"/>
    <property type="match status" value="1"/>
</dbReference>
<protein>
    <submittedName>
        <fullName evidence="11">Mechanosensitive ion channel protein</fullName>
    </submittedName>
</protein>
<evidence type="ECO:0000256" key="6">
    <source>
        <dbReference type="ARBA" id="ARBA00023136"/>
    </source>
</evidence>
<keyword evidence="4 7" id="KW-0812">Transmembrane</keyword>
<evidence type="ECO:0000256" key="7">
    <source>
        <dbReference type="SAM" id="Phobius"/>
    </source>
</evidence>
<dbReference type="Gene3D" id="3.30.70.100">
    <property type="match status" value="1"/>
</dbReference>
<comment type="caution">
    <text evidence="11">The sequence shown here is derived from an EMBL/GenBank/DDBJ whole genome shotgun (WGS) entry which is preliminary data.</text>
</comment>
<dbReference type="InterPro" id="IPR049142">
    <property type="entry name" value="MS_channel_1st"/>
</dbReference>
<evidence type="ECO:0000256" key="1">
    <source>
        <dbReference type="ARBA" id="ARBA00004651"/>
    </source>
</evidence>
<evidence type="ECO:0000256" key="3">
    <source>
        <dbReference type="ARBA" id="ARBA00022475"/>
    </source>
</evidence>
<organism evidence="11 12">
    <name type="scientific">Sporosarcina globispora</name>
    <name type="common">Bacillus globisporus</name>
    <dbReference type="NCBI Taxonomy" id="1459"/>
    <lineage>
        <taxon>Bacteria</taxon>
        <taxon>Bacillati</taxon>
        <taxon>Bacillota</taxon>
        <taxon>Bacilli</taxon>
        <taxon>Bacillales</taxon>
        <taxon>Caryophanaceae</taxon>
        <taxon>Sporosarcina</taxon>
    </lineage>
</organism>
<dbReference type="AlphaFoldDB" id="A0A0M0GAE2"/>
<dbReference type="Pfam" id="PF21088">
    <property type="entry name" value="MS_channel_1st"/>
    <property type="match status" value="1"/>
</dbReference>
<proteinExistence type="inferred from homology"/>
<dbReference type="GO" id="GO:0055085">
    <property type="term" value="P:transmembrane transport"/>
    <property type="evidence" value="ECO:0007669"/>
    <property type="project" value="InterPro"/>
</dbReference>
<dbReference type="SUPFAM" id="SSF82861">
    <property type="entry name" value="Mechanosensitive channel protein MscS (YggB), transmembrane region"/>
    <property type="match status" value="1"/>
</dbReference>
<dbReference type="RefSeq" id="WP_053433769.1">
    <property type="nucleotide sequence ID" value="NZ_LGUF01000007.1"/>
</dbReference>
<dbReference type="InterPro" id="IPR045042">
    <property type="entry name" value="YnaI-like"/>
</dbReference>
<keyword evidence="3" id="KW-1003">Cell membrane</keyword>
<evidence type="ECO:0000259" key="10">
    <source>
        <dbReference type="Pfam" id="PF21088"/>
    </source>
</evidence>
<evidence type="ECO:0000313" key="12">
    <source>
        <dbReference type="Proteomes" id="UP000037109"/>
    </source>
</evidence>
<evidence type="ECO:0000256" key="4">
    <source>
        <dbReference type="ARBA" id="ARBA00022692"/>
    </source>
</evidence>
<evidence type="ECO:0000313" key="11">
    <source>
        <dbReference type="EMBL" id="KON86406.1"/>
    </source>
</evidence>
<comment type="subcellular location">
    <subcellularLocation>
        <location evidence="1">Cell membrane</location>
        <topology evidence="1">Multi-pass membrane protein</topology>
    </subcellularLocation>
</comment>
<dbReference type="EMBL" id="LGUF01000007">
    <property type="protein sequence ID" value="KON86406.1"/>
    <property type="molecule type" value="Genomic_DNA"/>
</dbReference>
<dbReference type="SUPFAM" id="SSF82689">
    <property type="entry name" value="Mechanosensitive channel protein MscS (YggB), C-terminal domain"/>
    <property type="match status" value="1"/>
</dbReference>
<evidence type="ECO:0000256" key="5">
    <source>
        <dbReference type="ARBA" id="ARBA00022989"/>
    </source>
</evidence>
<feature type="domain" description="Mechanosensitive ion channel transmembrane helices 2/3" evidence="10">
    <location>
        <begin position="137"/>
        <end position="178"/>
    </location>
</feature>
<feature type="transmembrane region" description="Helical" evidence="7">
    <location>
        <begin position="88"/>
        <end position="109"/>
    </location>
</feature>
<dbReference type="InterPro" id="IPR006685">
    <property type="entry name" value="MscS_channel_2nd"/>
</dbReference>
<dbReference type="InterPro" id="IPR011014">
    <property type="entry name" value="MscS_channel_TM-2"/>
</dbReference>
<dbReference type="PANTHER" id="PTHR43634:SF2">
    <property type="entry name" value="LOW CONDUCTANCE MECHANOSENSITIVE CHANNEL YNAI"/>
    <property type="match status" value="1"/>
</dbReference>
<keyword evidence="6 7" id="KW-0472">Membrane</keyword>
<dbReference type="PANTHER" id="PTHR43634">
    <property type="entry name" value="OW CONDUCTANCE MECHANOSENSITIVE CHANNEL"/>
    <property type="match status" value="1"/>
</dbReference>
<sequence length="366" mass="41916">MFWETYMKDDILADVGISIGIFLLFLVFRKLFTKYVFTLLLRLSRKAPNDFFSHIFISFQKPIQWLFIIIGIYFSVGYFPYLNQHNSLFLDIIRASVIIMITWGLYNMAGASSALFTNLKVKYDLEIDDILIPFISKALRVVIVAISISVVAQEFDYDVNGFVAGLGLGGVAIAFAAKDVLGNLFGGFVIITEKPFTIGDWIMTPSVEGTVEDISFRSTRVRTFAQALVTVPNATLANESITNWSKMGKRQISFRLRVTHDTTKDQMANVVGQIEYLLKNHPDIHPETILVTFDDYKENGLDIFLYFFTKTTNWGEFLKIKEEINFEIMDILENERVYVAMPSRKLYLDPDGENQLKKDSRVRQES</sequence>
<feature type="transmembrane region" description="Helical" evidence="7">
    <location>
        <begin position="63"/>
        <end position="82"/>
    </location>
</feature>
<reference evidence="12" key="1">
    <citation type="submission" date="2015-07" db="EMBL/GenBank/DDBJ databases">
        <title>Fjat-10036 dsm4.</title>
        <authorList>
            <person name="Liu B."/>
            <person name="Wang J."/>
            <person name="Zhu Y."/>
            <person name="Liu G."/>
            <person name="Chen Q."/>
            <person name="Chen Z."/>
            <person name="Lan J."/>
            <person name="Che J."/>
            <person name="Ge C."/>
            <person name="Shi H."/>
            <person name="Pan Z."/>
            <person name="Liu X."/>
        </authorList>
    </citation>
    <scope>NUCLEOTIDE SEQUENCE [LARGE SCALE GENOMIC DNA]</scope>
    <source>
        <strain evidence="12">DSM 4</strain>
    </source>
</reference>
<feature type="transmembrane region" description="Helical" evidence="7">
    <location>
        <begin position="130"/>
        <end position="153"/>
    </location>
</feature>
<dbReference type="InterPro" id="IPR011066">
    <property type="entry name" value="MscS_channel_C_sf"/>
</dbReference>
<dbReference type="InterPro" id="IPR049278">
    <property type="entry name" value="MS_channel_C"/>
</dbReference>
<dbReference type="InterPro" id="IPR010920">
    <property type="entry name" value="LSM_dom_sf"/>
</dbReference>
<dbReference type="STRING" id="1459.AF332_05945"/>
<feature type="transmembrane region" description="Helical" evidence="7">
    <location>
        <begin position="159"/>
        <end position="177"/>
    </location>
</feature>
<name>A0A0M0GAE2_SPOGL</name>
<evidence type="ECO:0000256" key="2">
    <source>
        <dbReference type="ARBA" id="ARBA00008017"/>
    </source>
</evidence>